<feature type="compositionally biased region" description="Polar residues" evidence="1">
    <location>
        <begin position="250"/>
        <end position="277"/>
    </location>
</feature>
<evidence type="ECO:0000256" key="1">
    <source>
        <dbReference type="SAM" id="MobiDB-lite"/>
    </source>
</evidence>
<feature type="region of interest" description="Disordered" evidence="1">
    <location>
        <begin position="302"/>
        <end position="331"/>
    </location>
</feature>
<dbReference type="GO" id="GO:0005634">
    <property type="term" value="C:nucleus"/>
    <property type="evidence" value="ECO:0007669"/>
    <property type="project" value="TreeGrafter"/>
</dbReference>
<feature type="compositionally biased region" description="Basic and acidic residues" evidence="1">
    <location>
        <begin position="302"/>
        <end position="312"/>
    </location>
</feature>
<feature type="region of interest" description="Disordered" evidence="1">
    <location>
        <begin position="249"/>
        <end position="277"/>
    </location>
</feature>
<dbReference type="PANTHER" id="PTHR36562">
    <property type="entry name" value="SERINE/ARGININE REPETITIVE MATRIX 2"/>
    <property type="match status" value="1"/>
</dbReference>
<feature type="compositionally biased region" description="Polar residues" evidence="1">
    <location>
        <begin position="96"/>
        <end position="108"/>
    </location>
</feature>
<name>A0A6L2Q7Z6_COPFO</name>
<feature type="compositionally biased region" description="Basic and acidic residues" evidence="1">
    <location>
        <begin position="407"/>
        <end position="420"/>
    </location>
</feature>
<feature type="compositionally biased region" description="Polar residues" evidence="1">
    <location>
        <begin position="421"/>
        <end position="430"/>
    </location>
</feature>
<proteinExistence type="predicted"/>
<dbReference type="PANTHER" id="PTHR36562:SF5">
    <property type="entry name" value="SERINE_ARGININE REPETITIVE MATRIX 2"/>
    <property type="match status" value="1"/>
</dbReference>
<feature type="compositionally biased region" description="Basic and acidic residues" evidence="1">
    <location>
        <begin position="355"/>
        <end position="366"/>
    </location>
</feature>
<feature type="compositionally biased region" description="Basic and acidic residues" evidence="1">
    <location>
        <begin position="16"/>
        <end position="46"/>
    </location>
</feature>
<evidence type="ECO:0000313" key="2">
    <source>
        <dbReference type="EMBL" id="GFG41031.1"/>
    </source>
</evidence>
<feature type="compositionally biased region" description="Low complexity" evidence="1">
    <location>
        <begin position="367"/>
        <end position="381"/>
    </location>
</feature>
<dbReference type="InterPro" id="IPR051372">
    <property type="entry name" value="CWC21"/>
</dbReference>
<feature type="compositionally biased region" description="Polar residues" evidence="1">
    <location>
        <begin position="73"/>
        <end position="85"/>
    </location>
</feature>
<feature type="region of interest" description="Disordered" evidence="1">
    <location>
        <begin position="1698"/>
        <end position="1751"/>
    </location>
</feature>
<feature type="compositionally biased region" description="Polar residues" evidence="1">
    <location>
        <begin position="153"/>
        <end position="176"/>
    </location>
</feature>
<evidence type="ECO:0000313" key="3">
    <source>
        <dbReference type="Proteomes" id="UP000502823"/>
    </source>
</evidence>
<accession>A0A6L2Q7Z6</accession>
<organism evidence="2 3">
    <name type="scientific">Coptotermes formosanus</name>
    <name type="common">Formosan subterranean termite</name>
    <dbReference type="NCBI Taxonomy" id="36987"/>
    <lineage>
        <taxon>Eukaryota</taxon>
        <taxon>Metazoa</taxon>
        <taxon>Ecdysozoa</taxon>
        <taxon>Arthropoda</taxon>
        <taxon>Hexapoda</taxon>
        <taxon>Insecta</taxon>
        <taxon>Pterygota</taxon>
        <taxon>Neoptera</taxon>
        <taxon>Polyneoptera</taxon>
        <taxon>Dictyoptera</taxon>
        <taxon>Blattodea</taxon>
        <taxon>Blattoidea</taxon>
        <taxon>Termitoidae</taxon>
        <taxon>Rhinotermitidae</taxon>
        <taxon>Coptotermes</taxon>
    </lineage>
</organism>
<feature type="compositionally biased region" description="Polar residues" evidence="1">
    <location>
        <begin position="317"/>
        <end position="329"/>
    </location>
</feature>
<dbReference type="OrthoDB" id="249703at2759"/>
<reference evidence="3" key="1">
    <citation type="submission" date="2020-01" db="EMBL/GenBank/DDBJ databases">
        <title>Draft genome sequence of the Termite Coptotermes fromosanus.</title>
        <authorList>
            <person name="Itakura S."/>
            <person name="Yosikawa Y."/>
            <person name="Umezawa K."/>
        </authorList>
    </citation>
    <scope>NUCLEOTIDE SEQUENCE [LARGE SCALE GENOMIC DNA]</scope>
</reference>
<feature type="compositionally biased region" description="Basic and acidic residues" evidence="1">
    <location>
        <begin position="1258"/>
        <end position="1276"/>
    </location>
</feature>
<feature type="region of interest" description="Disordered" evidence="1">
    <location>
        <begin position="407"/>
        <end position="433"/>
    </location>
</feature>
<feature type="region of interest" description="Disordered" evidence="1">
    <location>
        <begin position="1250"/>
        <end position="1280"/>
    </location>
</feature>
<feature type="compositionally biased region" description="Polar residues" evidence="1">
    <location>
        <begin position="201"/>
        <end position="212"/>
    </location>
</feature>
<dbReference type="Proteomes" id="UP000502823">
    <property type="component" value="Unassembled WGS sequence"/>
</dbReference>
<feature type="region of interest" description="Disordered" evidence="1">
    <location>
        <begin position="129"/>
        <end position="225"/>
    </location>
</feature>
<sequence>MAGREKKPLSNKQLGVRKESDKVVKVTEAAKEEDVSNKTRDSKQIQKDVNQGRKYILKKRSTGGIKSRKSLESTEVTVKDGTSSAVDCATGGKPARSSQNPKLRQTNKLNKTVVSQSGTNLASELLCHSTDTKRSQSPRLCKTNKVSKAGKQGSRTVEETNVSDDSNLNAVTTKAQSPKLRRFAPQSKVGTGSPDIRNGTKGRNTPYITRSDSPARVLRNGKRRRLKDPSLLEGLDVGYPKRRRLLSITRDGSGSDLGSKNETCLDDQSSIAGSDSSVCDFPRLENGKGSWDSDCDSKVLADDTKNEERSAHDAFSSPYSENQSQTSHDSCLGKSISNKIAELIHRNKLIESTGKEVVPREEEKLVSTKSSESNESSLGKSIENEKNLMDTNFNLCGPESVCSEKTNSKSVEHKPSRDCSNHNVGSGSDISETKEKVEHILPGPGKVTVQDNADLKELGHKNGQNLSVDVAVCHPREKSMRKVRDMKAVKCKKFFQECPSSSGVFYVVQNPSNVPLQKDGVRSVSAPSSGEHQNSLTCTDAELANLGAPIVNSSVEEKQASEFKNVASAEGGVLGVSVRDVVKDALNMCAGLELEKESSCIVSQTHMYEADVSCVNDSGTDVTTAGKEDCVCSSNFDRKGCNSVDSEKECNNKVDFSSNDDGSAGILDRKEDCESDNINTDSKNSNKMTSVVCENTVTCDLVTDICDSNRIVIDNNDRVNTGNGAVDCMKTVCNDDCGMDTSIIKDCKETVCDVDLKIDYNETVDPMSGTNFKEMSYSVGDRSECCSATNKPQKSTFLVLPEATNNVKAALETMVHSDCENGASEGGKNIRRSTRSSVGKVRAAMLHCMTTGRMKSSKLDFQEKSQEAVKIEAESLPICLTESGNTVVCEDVTFSARKISELKDKQNDVEEKNVRVKELERKVDPVLAEAVSSDKAEELSLHTSTTVMTAQSVSSKQNLFHKQNVHMKEGGEDLSEECVDEIVVGKEDETSGTLLDVKMCKKSVAELEKTDKQEIMSDQYERKWISQPKVDTSDRTDFTDLGTEKVIRNEGSFVVVPTRKEASTVTHNAESYSKLKVETDNKLPVQSKFMSNIVMHIKKDKEHKEEGDVKEDEMNNLDEGLLPKLQSGIEPTMFYAKENMKGVVSHDSIPKSSDVIIKRMESNLSESQYDCKEAQVTISAKEEFPSVTSGCSNDVGPASDDKKHVTEEVIYKQVTVEQCDKVSEDGPIGIMSHVEQFEVDGSLHRASSCVDGVGTRSSDTERNDSKVSDSKSKFVEEEVSPEEQAIKESVLSALGLQPLRVTQAGIAASGSHNKTSEGNYTGTLKTVIKLQRSSPEKRRTPLKLVLKNGRAHTNVVEAPTEKGETEFENLVFDGHEKMEYSVCKETGASVNTRDPFAFGIGSRKCLKSAYSCRYFDISSSPQFIADKSSPGDSVSPEISSKDDGKAQSSKQSGNLVIPEKSASFSIHPGRLCSDVCSYCFGKFGSLDTPCHIAQLKSRERQQKVLQAETHLTADSCLCDACYRHVDRKANCPSYKPNKKRQHHRSGSSQIKSLCCVHGCSQIAEHQVRRKWLIKLKRSIAKKVRIDMDKMPQHLPFPMCIKHYSWIDYFMVCGICKRRLTRNQMYPLGSDVHELNAALASDGIPVHLSDKLFVCKLCRYFSSVRLKYKDPSQLAGNHKLFFQGYRKRLLHFHDIEELDEETAEQVPPKPKRRKTKSSTSATVKVDGDDENGTKSKCEPTSQSEDQRLPDGFGSHTVDFGVLGDISVDRSGASTPMIDYSSLGNGASNPNLISFEDIGSSQKQTLKLERVKPTKLKLKLGSLSCNQSEGQNSRSILLPERGGLEVTPIHDSLSRSFYPGEEELPLHADFEFHVRKEEETANNRRGDWDKCTATIQFDKDTKSLFQQLQRPYGNHSSFFRHLILLEKYWRSGELILASNASSRAVTYVNSVQNRIQAYEGHASSTFAHHKSPYSSLPHFSSTSAATSVPVIDLPLRRKQGGGILTAADGSSRPVTITRMSGISILPQPVTFTSVSSAVSSSSQSHMPLFTSFPQNSPSPAPQKVIIDAVATSAVSHFQQSKRVPNVLQVTAGGKSFSIVPGLTQIRHIQAIQQQQHLRQQQQQQGSSCFEPMICDVRSLATENGSGLWDQNVTQRAGSSKQQPNISVSLLPKTSTDTACKRTTIVTPTGIVLSRKPEISVTAVMEKKNVTLKAKPISSKRESISKVKPVSGKLDLMKAKAVLEKKDTVLQVGVLEMKESLPQPKC</sequence>
<dbReference type="EMBL" id="BLKM01003049">
    <property type="protein sequence ID" value="GFG41031.1"/>
    <property type="molecule type" value="Genomic_DNA"/>
</dbReference>
<feature type="region of interest" description="Disordered" evidence="1">
    <location>
        <begin position="355"/>
        <end position="384"/>
    </location>
</feature>
<feature type="region of interest" description="Disordered" evidence="1">
    <location>
        <begin position="1"/>
        <end position="108"/>
    </location>
</feature>
<dbReference type="InParanoid" id="A0A6L2Q7Z6"/>
<keyword evidence="3" id="KW-1185">Reference proteome</keyword>
<feature type="region of interest" description="Disordered" evidence="1">
    <location>
        <begin position="1426"/>
        <end position="1454"/>
    </location>
</feature>
<protein>
    <submittedName>
        <fullName evidence="2">Uncharacterized protein</fullName>
    </submittedName>
</protein>
<comment type="caution">
    <text evidence="2">The sequence shown here is derived from an EMBL/GenBank/DDBJ whole genome shotgun (WGS) entry which is preliminary data.</text>
</comment>
<gene>
    <name evidence="2" type="ORF">Cfor_06801</name>
</gene>